<proteinExistence type="predicted"/>
<dbReference type="Proteomes" id="UP000241818">
    <property type="component" value="Unassembled WGS sequence"/>
</dbReference>
<keyword evidence="3" id="KW-1185">Reference proteome</keyword>
<feature type="compositionally biased region" description="Low complexity" evidence="1">
    <location>
        <begin position="50"/>
        <end position="60"/>
    </location>
</feature>
<dbReference type="InParanoid" id="A0A2T3AS03"/>
<feature type="compositionally biased region" description="Polar residues" evidence="1">
    <location>
        <begin position="22"/>
        <end position="41"/>
    </location>
</feature>
<evidence type="ECO:0000313" key="2">
    <source>
        <dbReference type="EMBL" id="PSS09137.1"/>
    </source>
</evidence>
<protein>
    <submittedName>
        <fullName evidence="2">Uncharacterized protein</fullName>
    </submittedName>
</protein>
<sequence length="693" mass="76119">MDSHPPQTALPRFPTILPPDNGINNSSDKTNDGSVYSSSLESRYHHSRSSTESLLSASTTTEPQLFDLRITRFIENPDSGPCMCALSSNVELNPEHRLQRLRKSVDEYDSLFPTAASPDHSTITKAPSVKDFEGEKTKEAMTARHSTPSQDKVELQRAAEKFKARIAVLSADDEQPLGEDDFATLHFEAILPYLKVALKQRVGPGISIGVFETIDCRVIQIMTHQELPHMGQLEMAEMVAELLPEASRHSTTLSFTQGRLIRSAREMNGIELCKPRNAYKYNALEMGDSIGSDRSDGVSTSGPRILLGKRVYRVNCWHMWEDFDGHNDSIDGDVQPDVYHPSYPNVTECNHIGSLAVAEGPQRTGKVVLRSGFDRTTTRISSHPDFMGWGHGSWSIVSDWTLSTEENQLPKPNIVKMTGVPQVGTDNLITSAGLIRPGSYVYSLGRSSGLQIGSVRRFPTFMDGEMNGTGKDTHEWTVEQALTELGKEAWRCGGLGIPGDSGAAVIDLQTHALVGQVWATAIDDTGDRVTYISNWSDIADHIKEKNRGGLTLVLPKQDDRWYKETSRPVCDGCAVELKEHLDSIEPIIRLLEQRKPCSNDSSLTISGQDTALSESLTQDDPGESKVGKDSNISQIPLHQATGKKTQLKAKVAMSAGPALINIPNVGQTLHRSSMRETERESIVLPAAEQAVVA</sequence>
<dbReference type="RefSeq" id="XP_024717435.1">
    <property type="nucleotide sequence ID" value="XM_024867756.1"/>
</dbReference>
<feature type="compositionally biased region" description="Polar residues" evidence="1">
    <location>
        <begin position="598"/>
        <end position="618"/>
    </location>
</feature>
<dbReference type="GeneID" id="36575837"/>
<accession>A0A2T3AS03</accession>
<organism evidence="2 3">
    <name type="scientific">Amorphotheca resinae ATCC 22711</name>
    <dbReference type="NCBI Taxonomy" id="857342"/>
    <lineage>
        <taxon>Eukaryota</taxon>
        <taxon>Fungi</taxon>
        <taxon>Dikarya</taxon>
        <taxon>Ascomycota</taxon>
        <taxon>Pezizomycotina</taxon>
        <taxon>Leotiomycetes</taxon>
        <taxon>Helotiales</taxon>
        <taxon>Amorphothecaceae</taxon>
        <taxon>Amorphotheca</taxon>
    </lineage>
</organism>
<reference evidence="2 3" key="1">
    <citation type="journal article" date="2018" name="New Phytol.">
        <title>Comparative genomics and transcriptomics depict ericoid mycorrhizal fungi as versatile saprotrophs and plant mutualists.</title>
        <authorList>
            <person name="Martino E."/>
            <person name="Morin E."/>
            <person name="Grelet G.A."/>
            <person name="Kuo A."/>
            <person name="Kohler A."/>
            <person name="Daghino S."/>
            <person name="Barry K.W."/>
            <person name="Cichocki N."/>
            <person name="Clum A."/>
            <person name="Dockter R.B."/>
            <person name="Hainaut M."/>
            <person name="Kuo R.C."/>
            <person name="LaButti K."/>
            <person name="Lindahl B.D."/>
            <person name="Lindquist E.A."/>
            <person name="Lipzen A."/>
            <person name="Khouja H.R."/>
            <person name="Magnuson J."/>
            <person name="Murat C."/>
            <person name="Ohm R.A."/>
            <person name="Singer S.W."/>
            <person name="Spatafora J.W."/>
            <person name="Wang M."/>
            <person name="Veneault-Fourrey C."/>
            <person name="Henrissat B."/>
            <person name="Grigoriev I.V."/>
            <person name="Martin F.M."/>
            <person name="Perotto S."/>
        </authorList>
    </citation>
    <scope>NUCLEOTIDE SEQUENCE [LARGE SCALE GENOMIC DNA]</scope>
    <source>
        <strain evidence="2 3">ATCC 22711</strain>
    </source>
</reference>
<feature type="region of interest" description="Disordered" evidence="1">
    <location>
        <begin position="598"/>
        <end position="643"/>
    </location>
</feature>
<dbReference type="STRING" id="857342.A0A2T3AS03"/>
<dbReference type="OrthoDB" id="3565044at2759"/>
<evidence type="ECO:0000313" key="3">
    <source>
        <dbReference type="Proteomes" id="UP000241818"/>
    </source>
</evidence>
<feature type="region of interest" description="Disordered" evidence="1">
    <location>
        <begin position="1"/>
        <end position="60"/>
    </location>
</feature>
<dbReference type="AlphaFoldDB" id="A0A2T3AS03"/>
<evidence type="ECO:0000256" key="1">
    <source>
        <dbReference type="SAM" id="MobiDB-lite"/>
    </source>
</evidence>
<name>A0A2T3AS03_AMORE</name>
<gene>
    <name evidence="2" type="ORF">M430DRAFT_45247</name>
</gene>
<dbReference type="EMBL" id="KZ679017">
    <property type="protein sequence ID" value="PSS09137.1"/>
    <property type="molecule type" value="Genomic_DNA"/>
</dbReference>